<evidence type="ECO:0000256" key="1">
    <source>
        <dbReference type="SAM" id="SignalP"/>
    </source>
</evidence>
<reference evidence="3 4" key="1">
    <citation type="journal article" date="2012" name="J. Bacteriol.">
        <title>Complete genome sequences of Desulfosporosinus orientis DSM765T, Desulfosporosinus youngiae DSM17734T, Desulfosporosinus meridiei DSM13257T, and Desulfosporosinus acidiphilus DSM22704T.</title>
        <authorList>
            <person name="Pester M."/>
            <person name="Brambilla E."/>
            <person name="Alazard D."/>
            <person name="Rattei T."/>
            <person name="Weinmaier T."/>
            <person name="Han J."/>
            <person name="Lucas S."/>
            <person name="Lapidus A."/>
            <person name="Cheng J.F."/>
            <person name="Goodwin L."/>
            <person name="Pitluck S."/>
            <person name="Peters L."/>
            <person name="Ovchinnikova G."/>
            <person name="Teshima H."/>
            <person name="Detter J.C."/>
            <person name="Han C.S."/>
            <person name="Tapia R."/>
            <person name="Land M.L."/>
            <person name="Hauser L."/>
            <person name="Kyrpides N.C."/>
            <person name="Ivanova N.N."/>
            <person name="Pagani I."/>
            <person name="Huntmann M."/>
            <person name="Wei C.L."/>
            <person name="Davenport K.W."/>
            <person name="Daligault H."/>
            <person name="Chain P.S."/>
            <person name="Chen A."/>
            <person name="Mavromatis K."/>
            <person name="Markowitz V."/>
            <person name="Szeto E."/>
            <person name="Mikhailova N."/>
            <person name="Pati A."/>
            <person name="Wagner M."/>
            <person name="Woyke T."/>
            <person name="Ollivier B."/>
            <person name="Klenk H.P."/>
            <person name="Spring S."/>
            <person name="Loy A."/>
        </authorList>
    </citation>
    <scope>NUCLEOTIDE SEQUENCE [LARGE SCALE GENOMIC DNA]</scope>
    <source>
        <strain evidence="4">DSM 22704 / JCM 16185 / SJ4</strain>
    </source>
</reference>
<evidence type="ECO:0000259" key="2">
    <source>
        <dbReference type="Pfam" id="PF07532"/>
    </source>
</evidence>
<dbReference type="PANTHER" id="PTHR35788:SF1">
    <property type="entry name" value="EXPORTED PROTEIN"/>
    <property type="match status" value="1"/>
</dbReference>
<evidence type="ECO:0000313" key="3">
    <source>
        <dbReference type="EMBL" id="AFM41142.1"/>
    </source>
</evidence>
<feature type="domain" description="Bacterial Ig-like" evidence="2">
    <location>
        <begin position="364"/>
        <end position="420"/>
    </location>
</feature>
<organism evidence="3 4">
    <name type="scientific">Desulfosporosinus acidiphilus (strain DSM 22704 / JCM 16185 / SJ4)</name>
    <dbReference type="NCBI Taxonomy" id="646529"/>
    <lineage>
        <taxon>Bacteria</taxon>
        <taxon>Bacillati</taxon>
        <taxon>Bacillota</taxon>
        <taxon>Clostridia</taxon>
        <taxon>Eubacteriales</taxon>
        <taxon>Desulfitobacteriaceae</taxon>
        <taxon>Desulfosporosinus</taxon>
    </lineage>
</organism>
<evidence type="ECO:0000313" key="4">
    <source>
        <dbReference type="Proteomes" id="UP000002892"/>
    </source>
</evidence>
<dbReference type="InterPro" id="IPR011081">
    <property type="entry name" value="Big_4"/>
</dbReference>
<gene>
    <name evidence="3" type="ordered locus">Desaci_2180</name>
</gene>
<dbReference type="Pfam" id="PF04294">
    <property type="entry name" value="VanW"/>
    <property type="match status" value="1"/>
</dbReference>
<dbReference type="OrthoDB" id="1935856at2"/>
<proteinExistence type="predicted"/>
<dbReference type="Proteomes" id="UP000002892">
    <property type="component" value="Chromosome"/>
</dbReference>
<dbReference type="eggNOG" id="COG2720">
    <property type="taxonomic scope" value="Bacteria"/>
</dbReference>
<dbReference type="EMBL" id="CP003639">
    <property type="protein sequence ID" value="AFM41142.1"/>
    <property type="molecule type" value="Genomic_DNA"/>
</dbReference>
<keyword evidence="4" id="KW-1185">Reference proteome</keyword>
<protein>
    <submittedName>
        <fullName evidence="3">Putative vancomycin resistance protein</fullName>
    </submittedName>
</protein>
<dbReference type="KEGG" id="dai:Desaci_2180"/>
<dbReference type="InterPro" id="IPR052913">
    <property type="entry name" value="Glycopeptide_resist_protein"/>
</dbReference>
<dbReference type="Pfam" id="PF07532">
    <property type="entry name" value="Big_4"/>
    <property type="match status" value="1"/>
</dbReference>
<keyword evidence="1" id="KW-0732">Signal</keyword>
<feature type="chain" id="PRO_5003688597" evidence="1">
    <location>
        <begin position="25"/>
        <end position="586"/>
    </location>
</feature>
<name>I4D5R8_DESAJ</name>
<dbReference type="STRING" id="646529.Desaci_2180"/>
<dbReference type="AlphaFoldDB" id="I4D5R8"/>
<dbReference type="RefSeq" id="WP_014827145.1">
    <property type="nucleotide sequence ID" value="NC_018068.1"/>
</dbReference>
<feature type="signal peptide" evidence="1">
    <location>
        <begin position="1"/>
        <end position="24"/>
    </location>
</feature>
<sequence length="586" mass="63626">MRKKMIVLIMIVWSTLIAALPVFAATNNTSDLSSNTSQPRSVTMNRLAGQTEFGTAKAIAEYYCHEKIQSVILATGNDFADGISASVLAHEKKAPILLVDTTVAKSQDAFDYVRQHLDPQGTVYIIGGTGIIGNEFEDKLYELGYSHIIRIAGMDRYDTSYKIAASLNTTTGSALVISSGNQYSDALSISSFAANKDWPILLSPPDELPEEMKNYLRHLKPSQIYITGGEIAISDNVKSEISNLLPDTKIQRLMGQSRFDTNVLIAETFAPHPSTVFLANGYGFADALAGSVVAAQEGAPIIMVDPSIPTLPKSTAGYFGSFLATNSSTDLVTFGGSGVISDEILTNSKDLLLGAVKETSIYSIADLNNTVTQNENYTLPTTVHATLYNSDIIDVPVQWSSQTVDTSKIGTTEYTGVVNGFANTIKLRLIVQEPLPMAQYTTYFDTRLINRTENIRLAAKALDGKILAPGERFSFNQSVGERTAQAGYKEALIIEGDSFTPGLGGGVCQVSSTLYNAVILAHLEIIERHPHSLPISYVPPGQDATVAYPELDFKFKNNTKAYILIRSSVEGNSLTFKLYKKTKNQN</sequence>
<accession>I4D5R8</accession>
<dbReference type="InterPro" id="IPR007253">
    <property type="entry name" value="Cell_wall-bd_2"/>
</dbReference>
<dbReference type="HOGENOM" id="CLU_458377_0_0_9"/>
<dbReference type="PANTHER" id="PTHR35788">
    <property type="entry name" value="EXPORTED PROTEIN-RELATED"/>
    <property type="match status" value="1"/>
</dbReference>
<dbReference type="Gene3D" id="3.40.50.12090">
    <property type="match status" value="2"/>
</dbReference>
<dbReference type="Pfam" id="PF04122">
    <property type="entry name" value="CW_binding_2"/>
    <property type="match status" value="3"/>
</dbReference>
<dbReference type="InterPro" id="IPR007391">
    <property type="entry name" value="Vancomycin_resist_VanW"/>
</dbReference>